<gene>
    <name evidence="2" type="ORF">JOM49_003338</name>
</gene>
<evidence type="ECO:0000313" key="3">
    <source>
        <dbReference type="Proteomes" id="UP000741013"/>
    </source>
</evidence>
<dbReference type="Gene3D" id="3.40.630.30">
    <property type="match status" value="1"/>
</dbReference>
<dbReference type="InterPro" id="IPR051908">
    <property type="entry name" value="Ribosomal_N-acetyltransferase"/>
</dbReference>
<dbReference type="PANTHER" id="PTHR43441:SF2">
    <property type="entry name" value="FAMILY ACETYLTRANSFERASE, PUTATIVE (AFU_ORTHOLOGUE AFUA_7G00850)-RELATED"/>
    <property type="match status" value="1"/>
</dbReference>
<evidence type="ECO:0000259" key="1">
    <source>
        <dbReference type="PROSITE" id="PS51186"/>
    </source>
</evidence>
<comment type="caution">
    <text evidence="2">The sequence shown here is derived from an EMBL/GenBank/DDBJ whole genome shotgun (WGS) entry which is preliminary data.</text>
</comment>
<dbReference type="PANTHER" id="PTHR43441">
    <property type="entry name" value="RIBOSOMAL-PROTEIN-SERINE ACETYLTRANSFERASE"/>
    <property type="match status" value="1"/>
</dbReference>
<feature type="domain" description="N-acetyltransferase" evidence="1">
    <location>
        <begin position="19"/>
        <end position="168"/>
    </location>
</feature>
<reference evidence="2 3" key="1">
    <citation type="submission" date="2021-03" db="EMBL/GenBank/DDBJ databases">
        <title>Sequencing the genomes of 1000 actinobacteria strains.</title>
        <authorList>
            <person name="Klenk H.-P."/>
        </authorList>
    </citation>
    <scope>NUCLEOTIDE SEQUENCE [LARGE SCALE GENOMIC DNA]</scope>
    <source>
        <strain evidence="2 3">DSM 45510</strain>
    </source>
</reference>
<evidence type="ECO:0000313" key="2">
    <source>
        <dbReference type="EMBL" id="MBP2181812.1"/>
    </source>
</evidence>
<accession>A0ABS4PQV5</accession>
<dbReference type="InterPro" id="IPR000182">
    <property type="entry name" value="GNAT_dom"/>
</dbReference>
<proteinExistence type="predicted"/>
<dbReference type="InterPro" id="IPR016181">
    <property type="entry name" value="Acyl_CoA_acyltransferase"/>
</dbReference>
<dbReference type="Pfam" id="PF13302">
    <property type="entry name" value="Acetyltransf_3"/>
    <property type="match status" value="1"/>
</dbReference>
<keyword evidence="3" id="KW-1185">Reference proteome</keyword>
<dbReference type="PROSITE" id="PS51186">
    <property type="entry name" value="GNAT"/>
    <property type="match status" value="1"/>
</dbReference>
<dbReference type="SUPFAM" id="SSF55729">
    <property type="entry name" value="Acyl-CoA N-acyltransferases (Nat)"/>
    <property type="match status" value="1"/>
</dbReference>
<protein>
    <submittedName>
        <fullName evidence="2">RimJ/RimL family protein N-acetyltransferase</fullName>
    </submittedName>
</protein>
<dbReference type="Proteomes" id="UP000741013">
    <property type="component" value="Unassembled WGS sequence"/>
</dbReference>
<name>A0ABS4PQV5_9PSEU</name>
<organism evidence="2 3">
    <name type="scientific">Amycolatopsis magusensis</name>
    <dbReference type="NCBI Taxonomy" id="882444"/>
    <lineage>
        <taxon>Bacteria</taxon>
        <taxon>Bacillati</taxon>
        <taxon>Actinomycetota</taxon>
        <taxon>Actinomycetes</taxon>
        <taxon>Pseudonocardiales</taxon>
        <taxon>Pseudonocardiaceae</taxon>
        <taxon>Amycolatopsis</taxon>
    </lineage>
</organism>
<sequence length="199" mass="22265">MTQPVGQFTGAPGLTGQKVRLRPVTPADRRTLTGFDREAASRNAIGGYQHWAAHRSGDNLQFAIETRYSRLLVGSIKADGGLGRFSYGIGIGSSYRRCGYAADAITVLLTHMFQDRGYRKCEVGIYGGNLASLSLHGVLGFREERRIRDTELHRGGIKYLVMMAITAPEFAAYRPPPEPQRGRHWRTRRGRHWFNDKSA</sequence>
<dbReference type="EMBL" id="JAGGMS010000001">
    <property type="protein sequence ID" value="MBP2181812.1"/>
    <property type="molecule type" value="Genomic_DNA"/>
</dbReference>